<proteinExistence type="inferred from homology"/>
<comment type="similarity">
    <text evidence="7">Belongs to the methyl-accepting chemotaxis (MCP) protein family.</text>
</comment>
<dbReference type="Proteomes" id="UP000198500">
    <property type="component" value="Unassembled WGS sequence"/>
</dbReference>
<dbReference type="InterPro" id="IPR029151">
    <property type="entry name" value="Sensor-like_sf"/>
</dbReference>
<dbReference type="Gene3D" id="1.10.287.950">
    <property type="entry name" value="Methyl-accepting chemotaxis protein"/>
    <property type="match status" value="1"/>
</dbReference>
<evidence type="ECO:0000313" key="14">
    <source>
        <dbReference type="EMBL" id="SDW98302.1"/>
    </source>
</evidence>
<accession>A0A1H2XZC2</accession>
<evidence type="ECO:0000256" key="1">
    <source>
        <dbReference type="ARBA" id="ARBA00004651"/>
    </source>
</evidence>
<feature type="region of interest" description="Disordered" evidence="10">
    <location>
        <begin position="598"/>
        <end position="629"/>
    </location>
</feature>
<dbReference type="OrthoDB" id="2489132at2"/>
<dbReference type="SMART" id="SM00283">
    <property type="entry name" value="MA"/>
    <property type="match status" value="1"/>
</dbReference>
<evidence type="ECO:0000256" key="2">
    <source>
        <dbReference type="ARBA" id="ARBA00022475"/>
    </source>
</evidence>
<dbReference type="FunFam" id="1.10.287.950:FF:000001">
    <property type="entry name" value="Methyl-accepting chemotaxis sensory transducer"/>
    <property type="match status" value="1"/>
</dbReference>
<comment type="subcellular location">
    <subcellularLocation>
        <location evidence="1">Cell membrane</location>
        <topology evidence="1">Multi-pass membrane protein</topology>
    </subcellularLocation>
</comment>
<evidence type="ECO:0000256" key="11">
    <source>
        <dbReference type="SAM" id="Phobius"/>
    </source>
</evidence>
<keyword evidence="6 8" id="KW-0807">Transducer</keyword>
<evidence type="ECO:0000256" key="4">
    <source>
        <dbReference type="ARBA" id="ARBA00022989"/>
    </source>
</evidence>
<name>A0A1H2XZC2_9GAMM</name>
<dbReference type="InterPro" id="IPR033479">
    <property type="entry name" value="dCache_1"/>
</dbReference>
<evidence type="ECO:0000313" key="15">
    <source>
        <dbReference type="Proteomes" id="UP000198500"/>
    </source>
</evidence>
<evidence type="ECO:0000256" key="10">
    <source>
        <dbReference type="SAM" id="MobiDB-lite"/>
    </source>
</evidence>
<dbReference type="EMBL" id="FNNI01000003">
    <property type="protein sequence ID" value="SDW98302.1"/>
    <property type="molecule type" value="Genomic_DNA"/>
</dbReference>
<feature type="domain" description="HAMP" evidence="13">
    <location>
        <begin position="296"/>
        <end position="350"/>
    </location>
</feature>
<feature type="transmembrane region" description="Helical" evidence="11">
    <location>
        <begin position="278"/>
        <end position="299"/>
    </location>
</feature>
<dbReference type="InterPro" id="IPR051310">
    <property type="entry name" value="MCP_chemotaxis"/>
</dbReference>
<dbReference type="Gene3D" id="3.30.450.20">
    <property type="entry name" value="PAS domain"/>
    <property type="match status" value="2"/>
</dbReference>
<dbReference type="SMART" id="SM00304">
    <property type="entry name" value="HAMP"/>
    <property type="match status" value="1"/>
</dbReference>
<dbReference type="PANTHER" id="PTHR43531:SF16">
    <property type="entry name" value="METHYL-ACCEPTING CHEMOTAXIS PROTEIN II"/>
    <property type="match status" value="1"/>
</dbReference>
<evidence type="ECO:0000256" key="9">
    <source>
        <dbReference type="SAM" id="Coils"/>
    </source>
</evidence>
<feature type="compositionally biased region" description="Polar residues" evidence="10">
    <location>
        <begin position="599"/>
        <end position="622"/>
    </location>
</feature>
<feature type="coiled-coil region" evidence="9">
    <location>
        <begin position="555"/>
        <end position="593"/>
    </location>
</feature>
<evidence type="ECO:0000259" key="13">
    <source>
        <dbReference type="PROSITE" id="PS50885"/>
    </source>
</evidence>
<dbReference type="Pfam" id="PF00672">
    <property type="entry name" value="HAMP"/>
    <property type="match status" value="1"/>
</dbReference>
<dbReference type="Pfam" id="PF00015">
    <property type="entry name" value="MCPsignal"/>
    <property type="match status" value="1"/>
</dbReference>
<evidence type="ECO:0000256" key="8">
    <source>
        <dbReference type="PROSITE-ProRule" id="PRU00284"/>
    </source>
</evidence>
<feature type="domain" description="Methyl-accepting transducer" evidence="12">
    <location>
        <begin position="355"/>
        <end position="584"/>
    </location>
</feature>
<dbReference type="PRINTS" id="PR00260">
    <property type="entry name" value="CHEMTRNSDUCR"/>
</dbReference>
<dbReference type="InterPro" id="IPR004090">
    <property type="entry name" value="Chemotax_Me-accpt_rcpt"/>
</dbReference>
<sequence length="629" mass="66632">MLSSLKNRILTTCVVIIALALAISGLASYLTVKSHNDEQVAGNLNAIAQGNAQAINQWFTSNTTMLTSVEEAVQDDDPMASLKQLARAGDFMLAYVGYPEDGSTVFSDEWEPPEDYDPRERPWYQQAVDAGEAIVTKPYTDANTGQLVVSFAHPVYDGDELAAVVGADVVIDDIVADIAEIEPTPSSFAFLVADDGTLVAHPDADLNLESATELSESLDAPYLAAMRQAESPRSLSLQGTDKLLRSAPVHGTDWQLVVALDEKEATAGLRAMLGTSTITFVLVALGAALVLGIVLKMAFRRLQNVRNAMIDISSGDGDLTQRLPEDGKDEVSQIAAAFNRFVAKMEEVLIGIRDSSESVRVAATEIASGGQDLSRRTDDAASSLQETSASMEEITSTVENTASSSREANDLSQSASDVAARGGEVVDRAVETMDEVTASSRQIADIIQTMDNIAFQTNLLALNASVEAARAGEQGRGFAVVAGEVRQLANRSAEAASEIRGLIDTSVSRTEEGAKLVRSAGETMKEIVESINRVTGVLGEISSAAGEQSDGIGQVNVAVAELDRMTQQNAALVEESTTAAEQLKAQSDRLAEAVGAFTLSASSSGTPRRTNTLPSTQQTTHQESSEHAI</sequence>
<dbReference type="CDD" id="cd11386">
    <property type="entry name" value="MCP_signal"/>
    <property type="match status" value="1"/>
</dbReference>
<dbReference type="InterPro" id="IPR003660">
    <property type="entry name" value="HAMP_dom"/>
</dbReference>
<dbReference type="RefSeq" id="WP_092568900.1">
    <property type="nucleotide sequence ID" value="NZ_FNNI01000003.1"/>
</dbReference>
<organism evidence="14 15">
    <name type="scientific">Aidingimonas halophila</name>
    <dbReference type="NCBI Taxonomy" id="574349"/>
    <lineage>
        <taxon>Bacteria</taxon>
        <taxon>Pseudomonadati</taxon>
        <taxon>Pseudomonadota</taxon>
        <taxon>Gammaproteobacteria</taxon>
        <taxon>Oceanospirillales</taxon>
        <taxon>Halomonadaceae</taxon>
        <taxon>Aidingimonas</taxon>
    </lineage>
</organism>
<dbReference type="PROSITE" id="PS50111">
    <property type="entry name" value="CHEMOTAXIS_TRANSDUC_2"/>
    <property type="match status" value="1"/>
</dbReference>
<dbReference type="Pfam" id="PF02743">
    <property type="entry name" value="dCache_1"/>
    <property type="match status" value="1"/>
</dbReference>
<dbReference type="GO" id="GO:0004888">
    <property type="term" value="F:transmembrane signaling receptor activity"/>
    <property type="evidence" value="ECO:0007669"/>
    <property type="project" value="InterPro"/>
</dbReference>
<dbReference type="CDD" id="cd06225">
    <property type="entry name" value="HAMP"/>
    <property type="match status" value="1"/>
</dbReference>
<keyword evidence="9" id="KW-0175">Coiled coil</keyword>
<dbReference type="PROSITE" id="PS50885">
    <property type="entry name" value="HAMP"/>
    <property type="match status" value="1"/>
</dbReference>
<evidence type="ECO:0000256" key="3">
    <source>
        <dbReference type="ARBA" id="ARBA00022692"/>
    </source>
</evidence>
<dbReference type="STRING" id="574349.SAMN05443545_103330"/>
<dbReference type="AlphaFoldDB" id="A0A1H2XZC2"/>
<keyword evidence="2" id="KW-1003">Cell membrane</keyword>
<keyword evidence="5 11" id="KW-0472">Membrane</keyword>
<feature type="compositionally biased region" description="Polar residues" evidence="10">
    <location>
        <begin position="380"/>
        <end position="416"/>
    </location>
</feature>
<dbReference type="SUPFAM" id="SSF103190">
    <property type="entry name" value="Sensory domain-like"/>
    <property type="match status" value="1"/>
</dbReference>
<reference evidence="14 15" key="1">
    <citation type="submission" date="2016-10" db="EMBL/GenBank/DDBJ databases">
        <authorList>
            <person name="de Groot N.N."/>
        </authorList>
    </citation>
    <scope>NUCLEOTIDE SEQUENCE [LARGE SCALE GENOMIC DNA]</scope>
    <source>
        <strain evidence="14 15">DSM 19219</strain>
    </source>
</reference>
<evidence type="ECO:0000256" key="6">
    <source>
        <dbReference type="ARBA" id="ARBA00023224"/>
    </source>
</evidence>
<keyword evidence="4 11" id="KW-1133">Transmembrane helix</keyword>
<dbReference type="PANTHER" id="PTHR43531">
    <property type="entry name" value="PROTEIN ICFG"/>
    <property type="match status" value="1"/>
</dbReference>
<dbReference type="GO" id="GO:0006935">
    <property type="term" value="P:chemotaxis"/>
    <property type="evidence" value="ECO:0007669"/>
    <property type="project" value="InterPro"/>
</dbReference>
<dbReference type="InterPro" id="IPR004089">
    <property type="entry name" value="MCPsignal_dom"/>
</dbReference>
<dbReference type="CDD" id="cd12912">
    <property type="entry name" value="PDC2_MCP_like"/>
    <property type="match status" value="1"/>
</dbReference>
<dbReference type="SUPFAM" id="SSF58104">
    <property type="entry name" value="Methyl-accepting chemotaxis protein (MCP) signaling domain"/>
    <property type="match status" value="1"/>
</dbReference>
<evidence type="ECO:0000259" key="12">
    <source>
        <dbReference type="PROSITE" id="PS50111"/>
    </source>
</evidence>
<keyword evidence="3 11" id="KW-0812">Transmembrane</keyword>
<evidence type="ECO:0000256" key="5">
    <source>
        <dbReference type="ARBA" id="ARBA00023136"/>
    </source>
</evidence>
<dbReference type="GO" id="GO:0005886">
    <property type="term" value="C:plasma membrane"/>
    <property type="evidence" value="ECO:0007669"/>
    <property type="project" value="UniProtKB-SubCell"/>
</dbReference>
<protein>
    <submittedName>
        <fullName evidence="14">Methyl-accepting chemotaxis sensory transducer with Cache sensor</fullName>
    </submittedName>
</protein>
<dbReference type="GO" id="GO:0007165">
    <property type="term" value="P:signal transduction"/>
    <property type="evidence" value="ECO:0007669"/>
    <property type="project" value="UniProtKB-KW"/>
</dbReference>
<feature type="region of interest" description="Disordered" evidence="10">
    <location>
        <begin position="371"/>
        <end position="419"/>
    </location>
</feature>
<dbReference type="CDD" id="cd12913">
    <property type="entry name" value="PDC1_MCP_like"/>
    <property type="match status" value="1"/>
</dbReference>
<gene>
    <name evidence="14" type="ORF">SAMN05443545_103330</name>
</gene>
<keyword evidence="15" id="KW-1185">Reference proteome</keyword>
<evidence type="ECO:0000256" key="7">
    <source>
        <dbReference type="ARBA" id="ARBA00029447"/>
    </source>
</evidence>